<dbReference type="Pfam" id="PF00165">
    <property type="entry name" value="HTH_AraC"/>
    <property type="match status" value="1"/>
</dbReference>
<reference evidence="5 6" key="1">
    <citation type="submission" date="2019-03" db="EMBL/GenBank/DDBJ databases">
        <title>Paraburkholderia sp. 4M-K11, isolated from subtropical forest soil.</title>
        <authorList>
            <person name="Gao Z.-H."/>
            <person name="Qiu L.-H."/>
        </authorList>
    </citation>
    <scope>NUCLEOTIDE SEQUENCE [LARGE SCALE GENOMIC DNA]</scope>
    <source>
        <strain evidence="5 6">4M-K11</strain>
    </source>
</reference>
<evidence type="ECO:0000313" key="5">
    <source>
        <dbReference type="EMBL" id="TDG16906.1"/>
    </source>
</evidence>
<dbReference type="InterPro" id="IPR018060">
    <property type="entry name" value="HTH_AraC"/>
</dbReference>
<dbReference type="AlphaFoldDB" id="A0A4R5LXW5"/>
<gene>
    <name evidence="5" type="ORF">EYW47_39440</name>
</gene>
<dbReference type="GO" id="GO:0043565">
    <property type="term" value="F:sequence-specific DNA binding"/>
    <property type="evidence" value="ECO:0007669"/>
    <property type="project" value="InterPro"/>
</dbReference>
<evidence type="ECO:0000313" key="6">
    <source>
        <dbReference type="Proteomes" id="UP000295722"/>
    </source>
</evidence>
<dbReference type="GO" id="GO:0003700">
    <property type="term" value="F:DNA-binding transcription factor activity"/>
    <property type="evidence" value="ECO:0007669"/>
    <property type="project" value="InterPro"/>
</dbReference>
<keyword evidence="1" id="KW-0805">Transcription regulation</keyword>
<evidence type="ECO:0000259" key="4">
    <source>
        <dbReference type="PROSITE" id="PS01124"/>
    </source>
</evidence>
<dbReference type="OrthoDB" id="9178898at2"/>
<evidence type="ECO:0000256" key="1">
    <source>
        <dbReference type="ARBA" id="ARBA00023015"/>
    </source>
</evidence>
<dbReference type="InterPro" id="IPR009057">
    <property type="entry name" value="Homeodomain-like_sf"/>
</dbReference>
<accession>A0A4R5LXW5</accession>
<dbReference type="Proteomes" id="UP000295722">
    <property type="component" value="Unassembled WGS sequence"/>
</dbReference>
<evidence type="ECO:0000256" key="2">
    <source>
        <dbReference type="ARBA" id="ARBA00023163"/>
    </source>
</evidence>
<dbReference type="EMBL" id="SMRP01000054">
    <property type="protein sequence ID" value="TDG16906.1"/>
    <property type="molecule type" value="Genomic_DNA"/>
</dbReference>
<comment type="caution">
    <text evidence="5">The sequence shown here is derived from an EMBL/GenBank/DDBJ whole genome shotgun (WGS) entry which is preliminary data.</text>
</comment>
<evidence type="ECO:0000256" key="3">
    <source>
        <dbReference type="SAM" id="MobiDB-lite"/>
    </source>
</evidence>
<keyword evidence="2" id="KW-0804">Transcription</keyword>
<keyword evidence="6" id="KW-1185">Reference proteome</keyword>
<dbReference type="SUPFAM" id="SSF46689">
    <property type="entry name" value="Homeodomain-like"/>
    <property type="match status" value="1"/>
</dbReference>
<organism evidence="5 6">
    <name type="scientific">Paraburkholderia silviterrae</name>
    <dbReference type="NCBI Taxonomy" id="2528715"/>
    <lineage>
        <taxon>Bacteria</taxon>
        <taxon>Pseudomonadati</taxon>
        <taxon>Pseudomonadota</taxon>
        <taxon>Betaproteobacteria</taxon>
        <taxon>Burkholderiales</taxon>
        <taxon>Burkholderiaceae</taxon>
        <taxon>Paraburkholderia</taxon>
    </lineage>
</organism>
<protein>
    <submittedName>
        <fullName evidence="5">AraC family transcriptional regulator</fullName>
    </submittedName>
</protein>
<dbReference type="RefSeq" id="WP_133200210.1">
    <property type="nucleotide sequence ID" value="NZ_SMRP01000054.1"/>
</dbReference>
<dbReference type="PROSITE" id="PS01124">
    <property type="entry name" value="HTH_ARAC_FAMILY_2"/>
    <property type="match status" value="1"/>
</dbReference>
<name>A0A4R5LXW5_9BURK</name>
<proteinExistence type="predicted"/>
<feature type="region of interest" description="Disordered" evidence="3">
    <location>
        <begin position="33"/>
        <end position="53"/>
    </location>
</feature>
<feature type="domain" description="HTH araC/xylS-type" evidence="4">
    <location>
        <begin position="1"/>
        <end position="45"/>
    </location>
</feature>
<dbReference type="Gene3D" id="1.10.10.60">
    <property type="entry name" value="Homeodomain-like"/>
    <property type="match status" value="1"/>
</dbReference>
<sequence>MLQSRAFDHVTTAEIGRRAGFADASHFVRVIRQRTGRTPRQLRQGRKADEDGG</sequence>